<protein>
    <recommendedName>
        <fullName evidence="1">Citrate synthase</fullName>
    </recommendedName>
</protein>
<dbReference type="EMBL" id="LR899009">
    <property type="protein sequence ID" value="CAD7079239.1"/>
    <property type="molecule type" value="Genomic_DNA"/>
</dbReference>
<dbReference type="AlphaFoldDB" id="A0A7R8UEJ2"/>
<evidence type="ECO:0000313" key="3">
    <source>
        <dbReference type="Proteomes" id="UP000594454"/>
    </source>
</evidence>
<name>A0A7R8UEJ2_HERIL</name>
<organism evidence="2 3">
    <name type="scientific">Hermetia illucens</name>
    <name type="common">Black soldier fly</name>
    <dbReference type="NCBI Taxonomy" id="343691"/>
    <lineage>
        <taxon>Eukaryota</taxon>
        <taxon>Metazoa</taxon>
        <taxon>Ecdysozoa</taxon>
        <taxon>Arthropoda</taxon>
        <taxon>Hexapoda</taxon>
        <taxon>Insecta</taxon>
        <taxon>Pterygota</taxon>
        <taxon>Neoptera</taxon>
        <taxon>Endopterygota</taxon>
        <taxon>Diptera</taxon>
        <taxon>Brachycera</taxon>
        <taxon>Stratiomyomorpha</taxon>
        <taxon>Stratiomyidae</taxon>
        <taxon>Hermetiinae</taxon>
        <taxon>Hermetia</taxon>
    </lineage>
</organism>
<dbReference type="GO" id="GO:0046912">
    <property type="term" value="F:acyltransferase activity, acyl groups converted into alkyl on transfer"/>
    <property type="evidence" value="ECO:0007669"/>
    <property type="project" value="InterPro"/>
</dbReference>
<dbReference type="InterPro" id="IPR002020">
    <property type="entry name" value="Citrate_synthase"/>
</dbReference>
<dbReference type="InterPro" id="IPR016142">
    <property type="entry name" value="Citrate_synth-like_lrg_a-sub"/>
</dbReference>
<comment type="similarity">
    <text evidence="1">Belongs to the citrate synthase family.</text>
</comment>
<dbReference type="PANTHER" id="PTHR11739:SF8">
    <property type="entry name" value="CITRATE SYNTHASE, MITOCHONDRIAL"/>
    <property type="match status" value="1"/>
</dbReference>
<keyword evidence="3" id="KW-1185">Reference proteome</keyword>
<accession>A0A7R8UEJ2</accession>
<dbReference type="GO" id="GO:0005975">
    <property type="term" value="P:carbohydrate metabolic process"/>
    <property type="evidence" value="ECO:0007669"/>
    <property type="project" value="TreeGrafter"/>
</dbReference>
<evidence type="ECO:0000313" key="2">
    <source>
        <dbReference type="EMBL" id="CAD7079239.1"/>
    </source>
</evidence>
<evidence type="ECO:0000256" key="1">
    <source>
        <dbReference type="RuleBase" id="RU000441"/>
    </source>
</evidence>
<dbReference type="Gene3D" id="1.10.230.10">
    <property type="entry name" value="Cytochrome P450-Terp, domain 2"/>
    <property type="match status" value="1"/>
</dbReference>
<dbReference type="Proteomes" id="UP000594454">
    <property type="component" value="Chromosome 1"/>
</dbReference>
<dbReference type="Pfam" id="PF00285">
    <property type="entry name" value="Citrate_synt"/>
    <property type="match status" value="1"/>
</dbReference>
<dbReference type="OrthoDB" id="8017587at2759"/>
<keyword evidence="1" id="KW-0808">Transferase</keyword>
<dbReference type="InParanoid" id="A0A7R8UEJ2"/>
<dbReference type="PANTHER" id="PTHR11739">
    <property type="entry name" value="CITRATE SYNTHASE"/>
    <property type="match status" value="1"/>
</dbReference>
<sequence length="463" mass="51692">MAIIWNNLLNVLKSKKGLGITFTRSAYDFAAFVDIVSSKIMEKRKIVRSFRKDHGKTKVADITVDQMYRSMTGTETLVYEPSNIDPEKGIRYYNQTISECWERLPKVDGGHQPLPEGMFHLLVTGDIPDKEQVKMLSKEWVERAVLPKHICTMLNNFPCTLHPVSQFSCAITALNNDSKLVKELHNVKRSDYWKIYLEDSMDLIAKAPSVAANIYRNIYKGGKGSLLIDPEADWAANFTTLLGLEGKESPEMMRMILTLLSDHGGGSLSTHASQLVCSALSDQYLCFAAALNGLAGPRAGKACEDGCTFLMKMRDQLGENPSEAEMRVYVYDFIKCGHRIPGYGHGILNNVDPRFLCEKEFATKNLPNDPLFKLALTLEKVAHPLLVEIGTVKCPWPNVYALLGLVLNHYGLKETNFYPVIMGVSRCLGIAASSIWSRGMILPIERPKSYSTGSLMKMLGLPK</sequence>
<dbReference type="GO" id="GO:0005759">
    <property type="term" value="C:mitochondrial matrix"/>
    <property type="evidence" value="ECO:0007669"/>
    <property type="project" value="TreeGrafter"/>
</dbReference>
<gene>
    <name evidence="2" type="ORF">HERILL_LOCUS2465</name>
</gene>
<dbReference type="NCBIfam" id="NF007128">
    <property type="entry name" value="PRK09569.1"/>
    <property type="match status" value="1"/>
</dbReference>
<dbReference type="PRINTS" id="PR00143">
    <property type="entry name" value="CITRTSNTHASE"/>
</dbReference>
<reference evidence="2 3" key="1">
    <citation type="submission" date="2020-11" db="EMBL/GenBank/DDBJ databases">
        <authorList>
            <person name="Wallbank WR R."/>
            <person name="Pardo Diaz C."/>
            <person name="Kozak K."/>
            <person name="Martin S."/>
            <person name="Jiggins C."/>
            <person name="Moest M."/>
            <person name="Warren A I."/>
            <person name="Generalovic N T."/>
            <person name="Byers J.R.P. K."/>
            <person name="Montejo-Kovacevich G."/>
            <person name="Yen C E."/>
        </authorList>
    </citation>
    <scope>NUCLEOTIDE SEQUENCE [LARGE SCALE GENOMIC DNA]</scope>
</reference>
<dbReference type="InterPro" id="IPR036969">
    <property type="entry name" value="Citrate_synthase_sf"/>
</dbReference>
<dbReference type="Gene3D" id="1.10.580.10">
    <property type="entry name" value="Citrate Synthase, domain 1"/>
    <property type="match status" value="1"/>
</dbReference>
<proteinExistence type="inferred from homology"/>
<dbReference type="SUPFAM" id="SSF48256">
    <property type="entry name" value="Citrate synthase"/>
    <property type="match status" value="1"/>
</dbReference>
<dbReference type="GO" id="GO:0006099">
    <property type="term" value="P:tricarboxylic acid cycle"/>
    <property type="evidence" value="ECO:0007669"/>
    <property type="project" value="TreeGrafter"/>
</dbReference>
<dbReference type="InterPro" id="IPR016143">
    <property type="entry name" value="Citrate_synth-like_sm_a-sub"/>
</dbReference>